<reference evidence="1" key="1">
    <citation type="submission" date="2020-10" db="EMBL/GenBank/DDBJ databases">
        <authorList>
            <person name="Gilroy R."/>
        </authorList>
    </citation>
    <scope>NUCLEOTIDE SEQUENCE</scope>
    <source>
        <strain evidence="1">ChiHcec3-6078</strain>
    </source>
</reference>
<comment type="caution">
    <text evidence="1">The sequence shown here is derived from an EMBL/GenBank/DDBJ whole genome shotgun (WGS) entry which is preliminary data.</text>
</comment>
<name>A0A9D1I074_9FIRM</name>
<dbReference type="AlphaFoldDB" id="A0A9D1I074"/>
<reference evidence="1" key="2">
    <citation type="journal article" date="2021" name="PeerJ">
        <title>Extensive microbial diversity within the chicken gut microbiome revealed by metagenomics and culture.</title>
        <authorList>
            <person name="Gilroy R."/>
            <person name="Ravi A."/>
            <person name="Getino M."/>
            <person name="Pursley I."/>
            <person name="Horton D.L."/>
            <person name="Alikhan N.F."/>
            <person name="Baker D."/>
            <person name="Gharbi K."/>
            <person name="Hall N."/>
            <person name="Watson M."/>
            <person name="Adriaenssens E.M."/>
            <person name="Foster-Nyarko E."/>
            <person name="Jarju S."/>
            <person name="Secka A."/>
            <person name="Antonio M."/>
            <person name="Oren A."/>
            <person name="Chaudhuri R.R."/>
            <person name="La Ragione R."/>
            <person name="Hildebrand F."/>
            <person name="Pallen M.J."/>
        </authorList>
    </citation>
    <scope>NUCLEOTIDE SEQUENCE</scope>
    <source>
        <strain evidence="1">ChiHcec3-6078</strain>
    </source>
</reference>
<sequence>MEYEKMMEKAKEAKSAEELLALAKENDIEMTEEEAAETFAMLGKSGELSDEELSNVSGGGCHVNVGGKSFVVVTSALNCMNGRYESNWTTKTSYMGIKTDELVYAKDSFTLRKTWFGVSKDGQCGRCRWLCFKGGTGYCRLTAE</sequence>
<proteinExistence type="predicted"/>
<organism evidence="1 2">
    <name type="scientific">Candidatus Allocopromorpha excrementigallinarum</name>
    <dbReference type="NCBI Taxonomy" id="2840742"/>
    <lineage>
        <taxon>Bacteria</taxon>
        <taxon>Bacillati</taxon>
        <taxon>Bacillota</taxon>
        <taxon>Clostridia</taxon>
        <taxon>Eubacteriales</taxon>
        <taxon>Eubacteriaceae</taxon>
        <taxon>Eubacteriaceae incertae sedis</taxon>
        <taxon>Candidatus Allocopromorpha</taxon>
    </lineage>
</organism>
<evidence type="ECO:0008006" key="3">
    <source>
        <dbReference type="Google" id="ProtNLM"/>
    </source>
</evidence>
<gene>
    <name evidence="1" type="ORF">IAC50_04625</name>
</gene>
<evidence type="ECO:0000313" key="2">
    <source>
        <dbReference type="Proteomes" id="UP000824090"/>
    </source>
</evidence>
<dbReference type="EMBL" id="DVMP01000085">
    <property type="protein sequence ID" value="HIU25759.1"/>
    <property type="molecule type" value="Genomic_DNA"/>
</dbReference>
<accession>A0A9D1I074</accession>
<protein>
    <recommendedName>
        <fullName evidence="3">Nif11 domain-containing protein</fullName>
    </recommendedName>
</protein>
<evidence type="ECO:0000313" key="1">
    <source>
        <dbReference type="EMBL" id="HIU25759.1"/>
    </source>
</evidence>
<dbReference type="Proteomes" id="UP000824090">
    <property type="component" value="Unassembled WGS sequence"/>
</dbReference>